<dbReference type="AlphaFoldDB" id="W9NM43"/>
<sequence length="129" mass="15274">MYHKGFRQTDKVKEVQRRMKKKNRRSAFLWADEVVSEEGRKESKIWHTKVGKGEGSEQERQKAKEEEAAFMDWFREPKWTSDRVRRVLQRYSTQFSGQEINIRGQEDVGDFDEDDDEGEGWGGDLVNSI</sequence>
<evidence type="ECO:0000256" key="1">
    <source>
        <dbReference type="SAM" id="MobiDB-lite"/>
    </source>
</evidence>
<reference evidence="2" key="2">
    <citation type="submission" date="2012-05" db="EMBL/GenBank/DDBJ databases">
        <title>Annotation of the Genome Sequence of Fusarium oxysporum HDV247.</title>
        <authorList>
            <consortium name="The Broad Institute Genomics Platform"/>
            <person name="Ma L.-J."/>
            <person name="Corby-Kistler H."/>
            <person name="Broz K."/>
            <person name="Gale L.R."/>
            <person name="Jonkers W."/>
            <person name="O'Donnell K."/>
            <person name="Ploetz R."/>
            <person name="Steinberg C."/>
            <person name="Schwartz D.C."/>
            <person name="VanEtten H."/>
            <person name="Zhou S."/>
            <person name="Young S.K."/>
            <person name="Zeng Q."/>
            <person name="Gargeya S."/>
            <person name="Fitzgerald M."/>
            <person name="Abouelleil A."/>
            <person name="Alvarado L."/>
            <person name="Chapman S.B."/>
            <person name="Gainer-Dewar J."/>
            <person name="Goldberg J."/>
            <person name="Griggs A."/>
            <person name="Gujja S."/>
            <person name="Hansen M."/>
            <person name="Howarth C."/>
            <person name="Imamovic A."/>
            <person name="Ireland A."/>
            <person name="Larimer J."/>
            <person name="McCowan C."/>
            <person name="Murphy C."/>
            <person name="Pearson M."/>
            <person name="Poon T.W."/>
            <person name="Priest M."/>
            <person name="Roberts A."/>
            <person name="Saif S."/>
            <person name="Shea T."/>
            <person name="Sykes S."/>
            <person name="Wortman J."/>
            <person name="Nusbaum C."/>
            <person name="Birren B."/>
        </authorList>
    </citation>
    <scope>NUCLEOTIDE SEQUENCE</scope>
    <source>
        <strain evidence="2">HDV247</strain>
    </source>
</reference>
<proteinExistence type="predicted"/>
<accession>W9NM43</accession>
<evidence type="ECO:0000313" key="2">
    <source>
        <dbReference type="EMBL" id="EXA31077.1"/>
    </source>
</evidence>
<name>W9NM43_FUSOX</name>
<organism evidence="2">
    <name type="scientific">Fusarium oxysporum f. sp. pisi HDV247</name>
    <dbReference type="NCBI Taxonomy" id="1080344"/>
    <lineage>
        <taxon>Eukaryota</taxon>
        <taxon>Fungi</taxon>
        <taxon>Dikarya</taxon>
        <taxon>Ascomycota</taxon>
        <taxon>Pezizomycotina</taxon>
        <taxon>Sordariomycetes</taxon>
        <taxon>Hypocreomycetidae</taxon>
        <taxon>Hypocreales</taxon>
        <taxon>Nectriaceae</taxon>
        <taxon>Fusarium</taxon>
        <taxon>Fusarium oxysporum species complex</taxon>
    </lineage>
</organism>
<gene>
    <name evidence="2" type="ORF">FOVG_17603</name>
</gene>
<reference evidence="2" key="1">
    <citation type="submission" date="2011-10" db="EMBL/GenBank/DDBJ databases">
        <title>The Genome Sequence of Fusarium oxysporum HDV247.</title>
        <authorList>
            <consortium name="The Broad Institute Genome Sequencing Platform"/>
            <person name="Ma L.-J."/>
            <person name="Gale L.R."/>
            <person name="Schwartz D.C."/>
            <person name="Zhou S."/>
            <person name="Corby-Kistler H."/>
            <person name="Young S.K."/>
            <person name="Zeng Q."/>
            <person name="Gargeya S."/>
            <person name="Fitzgerald M."/>
            <person name="Haas B."/>
            <person name="Abouelleil A."/>
            <person name="Alvarado L."/>
            <person name="Arachchi H.M."/>
            <person name="Berlin A."/>
            <person name="Brown A."/>
            <person name="Chapman S.B."/>
            <person name="Chen Z."/>
            <person name="Dunbar C."/>
            <person name="Freedman E."/>
            <person name="Gearin G."/>
            <person name="Goldberg J."/>
            <person name="Griggs A."/>
            <person name="Gujja S."/>
            <person name="Heiman D."/>
            <person name="Howarth C."/>
            <person name="Larson L."/>
            <person name="Lui A."/>
            <person name="MacDonald P.J.P."/>
            <person name="Montmayeur A."/>
            <person name="Murphy C."/>
            <person name="Neiman D."/>
            <person name="Pearson M."/>
            <person name="Priest M."/>
            <person name="Roberts A."/>
            <person name="Saif S."/>
            <person name="Shea T."/>
            <person name="Shenoy N."/>
            <person name="Sisk P."/>
            <person name="Stolte C."/>
            <person name="Sykes S."/>
            <person name="Wortman J."/>
            <person name="Nusbaum C."/>
            <person name="Birren B."/>
        </authorList>
    </citation>
    <scope>NUCLEOTIDE SEQUENCE [LARGE SCALE GENOMIC DNA]</scope>
    <source>
        <strain evidence="2">HDV247</strain>
    </source>
</reference>
<protein>
    <submittedName>
        <fullName evidence="2">Uncharacterized protein</fullName>
    </submittedName>
</protein>
<dbReference type="Proteomes" id="UP000030751">
    <property type="component" value="Unassembled WGS sequence"/>
</dbReference>
<dbReference type="HOGENOM" id="CLU_1948898_0_0_1"/>
<feature type="region of interest" description="Disordered" evidence="1">
    <location>
        <begin position="102"/>
        <end position="129"/>
    </location>
</feature>
<feature type="compositionally biased region" description="Acidic residues" evidence="1">
    <location>
        <begin position="107"/>
        <end position="119"/>
    </location>
</feature>
<dbReference type="EMBL" id="JH651024">
    <property type="protein sequence ID" value="EXA31077.1"/>
    <property type="molecule type" value="Genomic_DNA"/>
</dbReference>